<dbReference type="Proteomes" id="UP000191024">
    <property type="component" value="Chromosome E"/>
</dbReference>
<evidence type="ECO:0000313" key="2">
    <source>
        <dbReference type="Proteomes" id="UP000191024"/>
    </source>
</evidence>
<organism evidence="1 2">
    <name type="scientific">Lachancea mirantina</name>
    <dbReference type="NCBI Taxonomy" id="1230905"/>
    <lineage>
        <taxon>Eukaryota</taxon>
        <taxon>Fungi</taxon>
        <taxon>Dikarya</taxon>
        <taxon>Ascomycota</taxon>
        <taxon>Saccharomycotina</taxon>
        <taxon>Saccharomycetes</taxon>
        <taxon>Saccharomycetales</taxon>
        <taxon>Saccharomycetaceae</taxon>
        <taxon>Lachancea</taxon>
    </lineage>
</organism>
<evidence type="ECO:0000313" key="1">
    <source>
        <dbReference type="EMBL" id="SCU90257.1"/>
    </source>
</evidence>
<keyword evidence="2" id="KW-1185">Reference proteome</keyword>
<accession>A0A1G4JII0</accession>
<protein>
    <submittedName>
        <fullName evidence="1">LAMI_0E01288g1_1</fullName>
    </submittedName>
</protein>
<reference evidence="1 2" key="1">
    <citation type="submission" date="2016-03" db="EMBL/GenBank/DDBJ databases">
        <authorList>
            <person name="Devillers H."/>
        </authorList>
    </citation>
    <scope>NUCLEOTIDE SEQUENCE [LARGE SCALE GENOMIC DNA]</scope>
    <source>
        <strain evidence="1">CBS 11717</strain>
    </source>
</reference>
<sequence length="203" mass="23892">MENSADSFEFVFFLVKTLSSSCRTTRQSSERIEHLVRRVAKLSHASYEDLSREPSEELRERYDALAVETEEERLLRENFSLIYEIEMQEFICERIWSLVDQIEELLRSIKRFALEQKAHRTQKERSFIESVLKQRISGLETSTKTLQTTATVSRNKVESLVNSLKDFTKDIDWDLLAQSQDGRNVLTILDAVEYQYKLKLKNN</sequence>
<gene>
    <name evidence="1" type="ORF">LAMI_0E01288G</name>
</gene>
<dbReference type="STRING" id="1230905.A0A1G4JII0"/>
<dbReference type="OrthoDB" id="4031914at2759"/>
<dbReference type="AlphaFoldDB" id="A0A1G4JII0"/>
<proteinExistence type="predicted"/>
<name>A0A1G4JII0_9SACH</name>
<dbReference type="EMBL" id="LT598465">
    <property type="protein sequence ID" value="SCU90257.1"/>
    <property type="molecule type" value="Genomic_DNA"/>
</dbReference>